<keyword evidence="1" id="KW-0812">Transmembrane</keyword>
<dbReference type="EMBL" id="CAFZ01000126">
    <property type="protein sequence ID" value="CCA71588.1"/>
    <property type="molecule type" value="Genomic_DNA"/>
</dbReference>
<proteinExistence type="predicted"/>
<gene>
    <name evidence="3" type="ORF">PIIN_05525</name>
</gene>
<protein>
    <recommendedName>
        <fullName evidence="2">VOC domain-containing protein</fullName>
    </recommendedName>
</protein>
<dbReference type="PANTHER" id="PTHR35006">
    <property type="entry name" value="GLYOXALASE FAMILY PROTEIN (AFU_ORTHOLOGUE AFUA_5G14830)"/>
    <property type="match status" value="1"/>
</dbReference>
<dbReference type="CDD" id="cd07262">
    <property type="entry name" value="VOC_like"/>
    <property type="match status" value="1"/>
</dbReference>
<dbReference type="InterPro" id="IPR037523">
    <property type="entry name" value="VOC_core"/>
</dbReference>
<dbReference type="STRING" id="1109443.G4TJU1"/>
<dbReference type="OrthoDB" id="10249419at2759"/>
<dbReference type="HOGENOM" id="CLU_046006_6_1_1"/>
<dbReference type="InParanoid" id="G4TJU1"/>
<keyword evidence="4" id="KW-1185">Reference proteome</keyword>
<feature type="transmembrane region" description="Helical" evidence="1">
    <location>
        <begin position="139"/>
        <end position="163"/>
    </location>
</feature>
<name>G4TJU1_SERID</name>
<organism evidence="3 4">
    <name type="scientific">Serendipita indica (strain DSM 11827)</name>
    <name type="common">Root endophyte fungus</name>
    <name type="synonym">Piriformospora indica</name>
    <dbReference type="NCBI Taxonomy" id="1109443"/>
    <lineage>
        <taxon>Eukaryota</taxon>
        <taxon>Fungi</taxon>
        <taxon>Dikarya</taxon>
        <taxon>Basidiomycota</taxon>
        <taxon>Agaricomycotina</taxon>
        <taxon>Agaricomycetes</taxon>
        <taxon>Sebacinales</taxon>
        <taxon>Serendipitaceae</taxon>
        <taxon>Serendipita</taxon>
    </lineage>
</organism>
<evidence type="ECO:0000313" key="3">
    <source>
        <dbReference type="EMBL" id="CCA71588.1"/>
    </source>
</evidence>
<dbReference type="Pfam" id="PF00903">
    <property type="entry name" value="Glyoxalase"/>
    <property type="match status" value="1"/>
</dbReference>
<dbReference type="InterPro" id="IPR004360">
    <property type="entry name" value="Glyas_Fos-R_dOase_dom"/>
</dbReference>
<feature type="domain" description="VOC" evidence="2">
    <location>
        <begin position="2"/>
        <end position="127"/>
    </location>
</feature>
<keyword evidence="1" id="KW-1133">Transmembrane helix</keyword>
<evidence type="ECO:0000256" key="1">
    <source>
        <dbReference type="SAM" id="Phobius"/>
    </source>
</evidence>
<keyword evidence="1" id="KW-0472">Membrane</keyword>
<dbReference type="PROSITE" id="PS51819">
    <property type="entry name" value="VOC"/>
    <property type="match status" value="1"/>
</dbReference>
<comment type="caution">
    <text evidence="3">The sequence shown here is derived from an EMBL/GenBank/DDBJ whole genome shotgun (WGS) entry which is preliminary data.</text>
</comment>
<accession>G4TJU1</accession>
<sequence>MGISHLGIYVKEGDLDKMTEWYLAVLAPLGYRLHKDIRPHAQVIGIGATYPDFWIATGLEQKDMPKQTLHIAFTASTRQQVRDFHALAMKLGAKDNGGPGLRPQYTSTYYGAFVFDPEGRNIEVHTILPEVWTEHRQRALLLGGVGALAAFGLSYFTSVGVYLRHLLL</sequence>
<dbReference type="Proteomes" id="UP000007148">
    <property type="component" value="Unassembled WGS sequence"/>
</dbReference>
<dbReference type="SUPFAM" id="SSF54593">
    <property type="entry name" value="Glyoxalase/Bleomycin resistance protein/Dihydroxybiphenyl dioxygenase"/>
    <property type="match status" value="1"/>
</dbReference>
<reference evidence="3 4" key="1">
    <citation type="journal article" date="2011" name="PLoS Pathog.">
        <title>Endophytic Life Strategies Decoded by Genome and Transcriptome Analyses of the Mutualistic Root Symbiont Piriformospora indica.</title>
        <authorList>
            <person name="Zuccaro A."/>
            <person name="Lahrmann U."/>
            <person name="Guldener U."/>
            <person name="Langen G."/>
            <person name="Pfiffi S."/>
            <person name="Biedenkopf D."/>
            <person name="Wong P."/>
            <person name="Samans B."/>
            <person name="Grimm C."/>
            <person name="Basiewicz M."/>
            <person name="Murat C."/>
            <person name="Martin F."/>
            <person name="Kogel K.H."/>
        </authorList>
    </citation>
    <scope>NUCLEOTIDE SEQUENCE [LARGE SCALE GENOMIC DNA]</scope>
    <source>
        <strain evidence="3 4">DSM 11827</strain>
    </source>
</reference>
<dbReference type="OMA" id="LWPEYHP"/>
<dbReference type="PANTHER" id="PTHR35006:SF2">
    <property type="entry name" value="GLYOXALASE FAMILY PROTEIN (AFU_ORTHOLOGUE AFUA_5G14830)"/>
    <property type="match status" value="1"/>
</dbReference>
<evidence type="ECO:0000313" key="4">
    <source>
        <dbReference type="Proteomes" id="UP000007148"/>
    </source>
</evidence>
<dbReference type="InterPro" id="IPR029068">
    <property type="entry name" value="Glyas_Bleomycin-R_OHBP_Dase"/>
</dbReference>
<dbReference type="AlphaFoldDB" id="G4TJU1"/>
<dbReference type="Gene3D" id="3.10.180.10">
    <property type="entry name" value="2,3-Dihydroxybiphenyl 1,2-Dioxygenase, domain 1"/>
    <property type="match status" value="1"/>
</dbReference>
<dbReference type="eggNOG" id="ENOG502S8NQ">
    <property type="taxonomic scope" value="Eukaryota"/>
</dbReference>
<evidence type="ECO:0000259" key="2">
    <source>
        <dbReference type="PROSITE" id="PS51819"/>
    </source>
</evidence>